<proteinExistence type="predicted"/>
<dbReference type="InterPro" id="IPR051704">
    <property type="entry name" value="FAD_aromatic-hydroxylase"/>
</dbReference>
<dbReference type="Proteomes" id="UP001268819">
    <property type="component" value="Unassembled WGS sequence"/>
</dbReference>
<organism evidence="2 3">
    <name type="scientific">Saccharothrix longispora</name>
    <dbReference type="NCBI Taxonomy" id="33920"/>
    <lineage>
        <taxon>Bacteria</taxon>
        <taxon>Bacillati</taxon>
        <taxon>Actinomycetota</taxon>
        <taxon>Actinomycetes</taxon>
        <taxon>Pseudonocardiales</taxon>
        <taxon>Pseudonocardiaceae</taxon>
        <taxon>Saccharothrix</taxon>
    </lineage>
</organism>
<keyword evidence="3" id="KW-1185">Reference proteome</keyword>
<dbReference type="PANTHER" id="PTHR46865:SF8">
    <property type="entry name" value="POSSIBLE OXIDOREDUCTASE"/>
    <property type="match status" value="1"/>
</dbReference>
<gene>
    <name evidence="2" type="ORF">J2S66_002174</name>
</gene>
<dbReference type="Pfam" id="PF01494">
    <property type="entry name" value="FAD_binding_3"/>
    <property type="match status" value="1"/>
</dbReference>
<name>A0ABU1PT12_9PSEU</name>
<dbReference type="SUPFAM" id="SSF51905">
    <property type="entry name" value="FAD/NAD(P)-binding domain"/>
    <property type="match status" value="1"/>
</dbReference>
<dbReference type="EMBL" id="JAVDSG010000001">
    <property type="protein sequence ID" value="MDR6593790.1"/>
    <property type="molecule type" value="Genomic_DNA"/>
</dbReference>
<sequence length="384" mass="40797">MRVVVAGAGIAGLTLAHRLATAGHDVVVLERAPGPRTTGYMIDFFGPGYDVAEHMGLLPRLRGLGYSITEASYVDPHGRRVAGLAFDRFARSLGGRLVSILRPDLERALREDLPDGVELRFGAAVTRVRDDAGGATATLADGTRVAGDLLVGADGVHSAVRRLVFGEGHVRHLGFHTAAFTFTDPEVHALVAGRFCVTDTTGRQVGLYGLRDGRVAAFTVHRAPSPRLPDDARAAVREVYGSLGWVVPRALERCPAEVYYDQVAQVELPHWTTGRVALVGDACGAVSLLAGQGASLGMGGAHLLASRPDDPAGYEREWRPVVADKQRVARSAARWFLPDSVLRLRARRVVMRLAGLPGVDRLVAGGLVGKPVAVPRTGQRGGAS</sequence>
<evidence type="ECO:0000313" key="2">
    <source>
        <dbReference type="EMBL" id="MDR6593790.1"/>
    </source>
</evidence>
<dbReference type="Gene3D" id="3.50.50.60">
    <property type="entry name" value="FAD/NAD(P)-binding domain"/>
    <property type="match status" value="1"/>
</dbReference>
<protein>
    <submittedName>
        <fullName evidence="2">2-polyprenyl-6-methoxyphenol hydroxylase-like FAD-dependent oxidoreductase</fullName>
    </submittedName>
</protein>
<comment type="caution">
    <text evidence="2">The sequence shown here is derived from an EMBL/GenBank/DDBJ whole genome shotgun (WGS) entry which is preliminary data.</text>
</comment>
<feature type="domain" description="FAD-binding" evidence="1">
    <location>
        <begin position="2"/>
        <end position="306"/>
    </location>
</feature>
<dbReference type="InterPro" id="IPR036188">
    <property type="entry name" value="FAD/NAD-bd_sf"/>
</dbReference>
<dbReference type="PRINTS" id="PR00420">
    <property type="entry name" value="RNGMNOXGNASE"/>
</dbReference>
<dbReference type="RefSeq" id="WP_310306783.1">
    <property type="nucleotide sequence ID" value="NZ_BAAAXB010000001.1"/>
</dbReference>
<dbReference type="InterPro" id="IPR002938">
    <property type="entry name" value="FAD-bd"/>
</dbReference>
<evidence type="ECO:0000259" key="1">
    <source>
        <dbReference type="Pfam" id="PF01494"/>
    </source>
</evidence>
<dbReference type="PANTHER" id="PTHR46865">
    <property type="entry name" value="OXIDOREDUCTASE-RELATED"/>
    <property type="match status" value="1"/>
</dbReference>
<reference evidence="2 3" key="1">
    <citation type="submission" date="2023-07" db="EMBL/GenBank/DDBJ databases">
        <title>Sequencing the genomes of 1000 actinobacteria strains.</title>
        <authorList>
            <person name="Klenk H.-P."/>
        </authorList>
    </citation>
    <scope>NUCLEOTIDE SEQUENCE [LARGE SCALE GENOMIC DNA]</scope>
    <source>
        <strain evidence="2 3">DSM 43749</strain>
    </source>
</reference>
<evidence type="ECO:0000313" key="3">
    <source>
        <dbReference type="Proteomes" id="UP001268819"/>
    </source>
</evidence>
<accession>A0ABU1PT12</accession>